<dbReference type="InterPro" id="IPR041622">
    <property type="entry name" value="SLATT_fungi"/>
</dbReference>
<feature type="compositionally biased region" description="Pro residues" evidence="1">
    <location>
        <begin position="377"/>
        <end position="386"/>
    </location>
</feature>
<dbReference type="HOGENOM" id="CLU_041298_1_0_1"/>
<keyword evidence="2" id="KW-0812">Transmembrane</keyword>
<gene>
    <name evidence="4" type="ORF">PV04_05506</name>
</gene>
<feature type="compositionally biased region" description="Polar residues" evidence="1">
    <location>
        <begin position="16"/>
        <end position="25"/>
    </location>
</feature>
<keyword evidence="5" id="KW-1185">Reference proteome</keyword>
<name>A0A0D2CWT9_9EURO</name>
<feature type="domain" description="SMODS and SLOG-associating 2TM effector" evidence="3">
    <location>
        <begin position="83"/>
        <end position="225"/>
    </location>
</feature>
<evidence type="ECO:0000313" key="5">
    <source>
        <dbReference type="Proteomes" id="UP000054266"/>
    </source>
</evidence>
<dbReference type="Proteomes" id="UP000054266">
    <property type="component" value="Unassembled WGS sequence"/>
</dbReference>
<accession>A0A0D2CWT9</accession>
<protein>
    <recommendedName>
        <fullName evidence="3">SMODS and SLOG-associating 2TM effector domain-containing protein</fullName>
    </recommendedName>
</protein>
<dbReference type="PANTHER" id="PTHR38793">
    <property type="entry name" value="SLATT_FUNGAL DOMAIN-CONTAINING PROTEIN-RELATED"/>
    <property type="match status" value="1"/>
</dbReference>
<dbReference type="STRING" id="5601.A0A0D2CWT9"/>
<evidence type="ECO:0000256" key="2">
    <source>
        <dbReference type="SAM" id="Phobius"/>
    </source>
</evidence>
<keyword evidence="2" id="KW-1133">Transmembrane helix</keyword>
<dbReference type="PANTHER" id="PTHR38793:SF3">
    <property type="entry name" value="SMODS AND SLOG-ASSOCIATING 2TM EFFECTOR DOMAIN-CONTAINING PROTEIN"/>
    <property type="match status" value="1"/>
</dbReference>
<keyword evidence="2" id="KW-0472">Membrane</keyword>
<feature type="region of interest" description="Disordered" evidence="1">
    <location>
        <begin position="303"/>
        <end position="420"/>
    </location>
</feature>
<sequence>MSPGIDEQTPLLWQPNPAQNHNRNVSLPRHDSFTADAHAQFCMMVGVPSSEPTPEGSTPGGWRWWPSSSSASSSVPAKSLYGRATRQLAKQRWTYYGTASLSNTLLLSQVVLGAALTALGASESSHILITVFGALNTVIAGLVAYLKSRGQPMRARMYRDDLERVVDEIENSEVMWLGISRGVHGYEDIDTGGGKDGGERRAANVVSVRSEVARLTRLYDRAVRNNTVNNPDMYMTGAAVDGGNYGGGGGGAALRSHIGGSAAGPVGAPAPVGMVTPVVPQPVAPALVPAAPAPVLVLQEVHDPDESPATAPPKPKEEKKKKPEETAKPEAKKEEETDAKAKGKGKDEEEETLSKAPTVADKPQGDAPPAVPAATTPIPPSTPVPAPANQIPYHDPDAEPASDVNVPLKKVPGDAADGEN</sequence>
<dbReference type="NCBIfam" id="NF033635">
    <property type="entry name" value="SLATT_fungal"/>
    <property type="match status" value="1"/>
</dbReference>
<evidence type="ECO:0000259" key="3">
    <source>
        <dbReference type="Pfam" id="PF18142"/>
    </source>
</evidence>
<reference evidence="4 5" key="1">
    <citation type="submission" date="2015-01" db="EMBL/GenBank/DDBJ databases">
        <title>The Genome Sequence of Capronia semiimmersa CBS27337.</title>
        <authorList>
            <consortium name="The Broad Institute Genomics Platform"/>
            <person name="Cuomo C."/>
            <person name="de Hoog S."/>
            <person name="Gorbushina A."/>
            <person name="Stielow B."/>
            <person name="Teixiera M."/>
            <person name="Abouelleil A."/>
            <person name="Chapman S.B."/>
            <person name="Priest M."/>
            <person name="Young S.K."/>
            <person name="Wortman J."/>
            <person name="Nusbaum C."/>
            <person name="Birren B."/>
        </authorList>
    </citation>
    <scope>NUCLEOTIDE SEQUENCE [LARGE SCALE GENOMIC DNA]</scope>
    <source>
        <strain evidence="4 5">CBS 27337</strain>
    </source>
</reference>
<proteinExistence type="predicted"/>
<feature type="transmembrane region" description="Helical" evidence="2">
    <location>
        <begin position="93"/>
        <end position="121"/>
    </location>
</feature>
<dbReference type="AlphaFoldDB" id="A0A0D2CWT9"/>
<feature type="compositionally biased region" description="Basic and acidic residues" evidence="1">
    <location>
        <begin position="314"/>
        <end position="347"/>
    </location>
</feature>
<evidence type="ECO:0000256" key="1">
    <source>
        <dbReference type="SAM" id="MobiDB-lite"/>
    </source>
</evidence>
<dbReference type="EMBL" id="KN846958">
    <property type="protein sequence ID" value="KIW69641.1"/>
    <property type="molecule type" value="Genomic_DNA"/>
</dbReference>
<feature type="region of interest" description="Disordered" evidence="1">
    <location>
        <begin position="1"/>
        <end position="25"/>
    </location>
</feature>
<evidence type="ECO:0000313" key="4">
    <source>
        <dbReference type="EMBL" id="KIW69641.1"/>
    </source>
</evidence>
<dbReference type="Pfam" id="PF18142">
    <property type="entry name" value="SLATT_fungal"/>
    <property type="match status" value="1"/>
</dbReference>
<organism evidence="4 5">
    <name type="scientific">Phialophora macrospora</name>
    <dbReference type="NCBI Taxonomy" id="1851006"/>
    <lineage>
        <taxon>Eukaryota</taxon>
        <taxon>Fungi</taxon>
        <taxon>Dikarya</taxon>
        <taxon>Ascomycota</taxon>
        <taxon>Pezizomycotina</taxon>
        <taxon>Eurotiomycetes</taxon>
        <taxon>Chaetothyriomycetidae</taxon>
        <taxon>Chaetothyriales</taxon>
        <taxon>Herpotrichiellaceae</taxon>
        <taxon>Phialophora</taxon>
    </lineage>
</organism>
<feature type="transmembrane region" description="Helical" evidence="2">
    <location>
        <begin position="127"/>
        <end position="146"/>
    </location>
</feature>